<protein>
    <submittedName>
        <fullName evidence="7">Uncharacterized protein</fullName>
    </submittedName>
</protein>
<dbReference type="VEuPathDB" id="FungiDB:QG37_06341"/>
<dbReference type="Pfam" id="PF02077">
    <property type="entry name" value="SURF4"/>
    <property type="match status" value="1"/>
</dbReference>
<dbReference type="Proteomes" id="UP000037122">
    <property type="component" value="Unassembled WGS sequence"/>
</dbReference>
<evidence type="ECO:0000256" key="1">
    <source>
        <dbReference type="ARBA" id="ARBA00004141"/>
    </source>
</evidence>
<dbReference type="VEuPathDB" id="FungiDB:CJI96_0001246"/>
<evidence type="ECO:0000313" key="8">
    <source>
        <dbReference type="Proteomes" id="UP000037122"/>
    </source>
</evidence>
<feature type="transmembrane region" description="Helical" evidence="6">
    <location>
        <begin position="241"/>
        <end position="259"/>
    </location>
</feature>
<dbReference type="VEuPathDB" id="FungiDB:CJI97_001210"/>
<dbReference type="InterPro" id="IPR002995">
    <property type="entry name" value="Surf4"/>
</dbReference>
<organism evidence="7 8">
    <name type="scientific">Candidozyma auris</name>
    <name type="common">Yeast</name>
    <name type="synonym">Candida auris</name>
    <dbReference type="NCBI Taxonomy" id="498019"/>
    <lineage>
        <taxon>Eukaryota</taxon>
        <taxon>Fungi</taxon>
        <taxon>Dikarya</taxon>
        <taxon>Ascomycota</taxon>
        <taxon>Saccharomycotina</taxon>
        <taxon>Pichiomycetes</taxon>
        <taxon>Metschnikowiaceae</taxon>
        <taxon>Candidozyma</taxon>
    </lineage>
</organism>
<evidence type="ECO:0000256" key="2">
    <source>
        <dbReference type="ARBA" id="ARBA00006945"/>
    </source>
</evidence>
<dbReference type="VEuPathDB" id="FungiDB:CJJ07_001780"/>
<evidence type="ECO:0000256" key="6">
    <source>
        <dbReference type="SAM" id="Phobius"/>
    </source>
</evidence>
<dbReference type="AlphaFoldDB" id="A0A0L0NTZ5"/>
<gene>
    <name evidence="7" type="ORF">QG37_06341</name>
</gene>
<comment type="similarity">
    <text evidence="2">Belongs to the SURF4 family.</text>
</comment>
<dbReference type="GO" id="GO:0016020">
    <property type="term" value="C:membrane"/>
    <property type="evidence" value="ECO:0007669"/>
    <property type="project" value="UniProtKB-SubCell"/>
</dbReference>
<keyword evidence="5 6" id="KW-0472">Membrane</keyword>
<feature type="transmembrane region" description="Helical" evidence="6">
    <location>
        <begin position="266"/>
        <end position="285"/>
    </location>
</feature>
<name>A0A0L0NTZ5_CANAR</name>
<accession>A0A0L0NTZ5</accession>
<feature type="transmembrane region" description="Helical" evidence="6">
    <location>
        <begin position="305"/>
        <end position="324"/>
    </location>
</feature>
<reference evidence="8" key="1">
    <citation type="journal article" date="2015" name="BMC Genomics">
        <title>Draft genome of a commonly misdiagnosed multidrug resistant pathogen Candida auris.</title>
        <authorList>
            <person name="Chatterjee S."/>
            <person name="Alampalli S.V."/>
            <person name="Nageshan R.K."/>
            <person name="Chettiar S.T."/>
            <person name="Joshi S."/>
            <person name="Tatu U.S."/>
        </authorList>
    </citation>
    <scope>NUCLEOTIDE SEQUENCE [LARGE SCALE GENOMIC DNA]</scope>
    <source>
        <strain evidence="8">6684</strain>
    </source>
</reference>
<feature type="transmembrane region" description="Helical" evidence="6">
    <location>
        <begin position="216"/>
        <end position="235"/>
    </location>
</feature>
<evidence type="ECO:0000313" key="7">
    <source>
        <dbReference type="EMBL" id="KND97135.1"/>
    </source>
</evidence>
<dbReference type="VEuPathDB" id="FungiDB:CJJ09_003649"/>
<sequence>MSYRGPNQFNNQFGGGQFQPNQFSQGQFQPNQFQHNQFQAPLGRPPANIGPVPSQLSGLEKLESISKQIESVFDTYGAPLKPYVPAIGRLFIVATFYEDAIRIFCQWSEQVYYLHVYRKIWKWLTVLFLFLNIILMLGASTLLVFRKHSMYATSVLCGIVILQGMFYGLIFDSQFLLRNLSVVGGLILAFSDSLVRDKRSLSMPGLPMLNNKDDKKYFLLAGRLLLIFLFLGFVFSANWSFMRVLIILVGLAACTSIVVGFKTKIAAGVLTILLFTYNVFVNQFWRYSSFNANRDFLKYEFFQTLSIVGGLLIIVNAGAGELSIDEKKKIY</sequence>
<keyword evidence="3 6" id="KW-0812">Transmembrane</keyword>
<comment type="caution">
    <text evidence="7">The sequence shown here is derived from an EMBL/GenBank/DDBJ whole genome shotgun (WGS) entry which is preliminary data.</text>
</comment>
<dbReference type="PROSITE" id="PS01339">
    <property type="entry name" value="SURF4"/>
    <property type="match status" value="1"/>
</dbReference>
<evidence type="ECO:0000256" key="4">
    <source>
        <dbReference type="ARBA" id="ARBA00022989"/>
    </source>
</evidence>
<evidence type="ECO:0000256" key="3">
    <source>
        <dbReference type="ARBA" id="ARBA00022692"/>
    </source>
</evidence>
<evidence type="ECO:0000256" key="5">
    <source>
        <dbReference type="ARBA" id="ARBA00023136"/>
    </source>
</evidence>
<keyword evidence="4 6" id="KW-1133">Transmembrane helix</keyword>
<feature type="transmembrane region" description="Helical" evidence="6">
    <location>
        <begin position="151"/>
        <end position="170"/>
    </location>
</feature>
<comment type="subcellular location">
    <subcellularLocation>
        <location evidence="1">Membrane</location>
        <topology evidence="1">Multi-pass membrane protein</topology>
    </subcellularLocation>
</comment>
<feature type="transmembrane region" description="Helical" evidence="6">
    <location>
        <begin position="120"/>
        <end position="144"/>
    </location>
</feature>
<proteinExistence type="inferred from homology"/>
<dbReference type="VEuPathDB" id="FungiDB:B9J08_001394"/>
<dbReference type="EMBL" id="LGST01000043">
    <property type="protein sequence ID" value="KND97135.1"/>
    <property type="molecule type" value="Genomic_DNA"/>
</dbReference>